<sequence>MNIRNAAGRVAVAVLALGVPLAAGPGAAAGYPDKPVTIVAPFSAGGDSDLAARNLANVAQKYLNQPVMVVNKTGASGVTGSNFVAKSKGDGYTLLLARVGSQAVTPALQPNIPYKWDDFTFIGLLELNPYACAVRADSPIKSFDDLVQRIKDKPGTLTYSTAGVGTIHGMGPQLLFERLGLDKSAATEIPFKGGGEASTALVGGHVDFGCSNVATIMPHIQSRAVRGLVVTTPERYEGIPDVPTAREVGYPELERITGWSALYGPPNMDKAAVEQWSKVLTQVKNDKEWADTTRKLGSVPQVRSPQETEAFAKEQFETYDGLARKLGLRQGG</sequence>
<feature type="signal peptide" evidence="2">
    <location>
        <begin position="1"/>
        <end position="28"/>
    </location>
</feature>
<dbReference type="PIRSF" id="PIRSF017082">
    <property type="entry name" value="YflP"/>
    <property type="match status" value="1"/>
</dbReference>
<name>A0ABX2T9W1_9PROT</name>
<dbReference type="CDD" id="cd07012">
    <property type="entry name" value="PBP2_Bug_TTT"/>
    <property type="match status" value="1"/>
</dbReference>
<evidence type="ECO:0000256" key="2">
    <source>
        <dbReference type="SAM" id="SignalP"/>
    </source>
</evidence>
<dbReference type="RefSeq" id="WP_180282623.1">
    <property type="nucleotide sequence ID" value="NZ_JABFDB010000009.1"/>
</dbReference>
<dbReference type="Gene3D" id="3.40.190.150">
    <property type="entry name" value="Bordetella uptake gene, domain 1"/>
    <property type="match status" value="1"/>
</dbReference>
<reference evidence="3 4" key="1">
    <citation type="submission" date="2020-05" db="EMBL/GenBank/DDBJ databases">
        <title>Azospirillum oleiclasticum sp. nov, a nitrogen-fixing and heavy crude oil-emulsifying bacterium isolated from the crude oil of Yumen Oilfield.</title>
        <authorList>
            <person name="Wu D."/>
            <person name="Cai M."/>
            <person name="Zhang X."/>
        </authorList>
    </citation>
    <scope>NUCLEOTIDE SEQUENCE [LARGE SCALE GENOMIC DNA]</scope>
    <source>
        <strain evidence="3 4">ROY-1-1-2</strain>
    </source>
</reference>
<dbReference type="InterPro" id="IPR005064">
    <property type="entry name" value="BUG"/>
</dbReference>
<dbReference type="PANTHER" id="PTHR42928:SF5">
    <property type="entry name" value="BLR1237 PROTEIN"/>
    <property type="match status" value="1"/>
</dbReference>
<evidence type="ECO:0000313" key="4">
    <source>
        <dbReference type="Proteomes" id="UP000584642"/>
    </source>
</evidence>
<dbReference type="PANTHER" id="PTHR42928">
    <property type="entry name" value="TRICARBOXYLATE-BINDING PROTEIN"/>
    <property type="match status" value="1"/>
</dbReference>
<dbReference type="Proteomes" id="UP000584642">
    <property type="component" value="Unassembled WGS sequence"/>
</dbReference>
<evidence type="ECO:0000256" key="1">
    <source>
        <dbReference type="ARBA" id="ARBA00006987"/>
    </source>
</evidence>
<dbReference type="EMBL" id="JABFDB010000009">
    <property type="protein sequence ID" value="NYZ20847.1"/>
    <property type="molecule type" value="Genomic_DNA"/>
</dbReference>
<comment type="similarity">
    <text evidence="1">Belongs to the UPF0065 (bug) family.</text>
</comment>
<comment type="caution">
    <text evidence="3">The sequence shown here is derived from an EMBL/GenBank/DDBJ whole genome shotgun (WGS) entry which is preliminary data.</text>
</comment>
<dbReference type="InterPro" id="IPR042100">
    <property type="entry name" value="Bug_dom1"/>
</dbReference>
<dbReference type="Pfam" id="PF03401">
    <property type="entry name" value="TctC"/>
    <property type="match status" value="1"/>
</dbReference>
<dbReference type="Gene3D" id="3.40.190.10">
    <property type="entry name" value="Periplasmic binding protein-like II"/>
    <property type="match status" value="1"/>
</dbReference>
<accession>A0ABX2T9W1</accession>
<gene>
    <name evidence="3" type="ORF">HND93_14125</name>
</gene>
<keyword evidence="4" id="KW-1185">Reference proteome</keyword>
<organism evidence="3 4">
    <name type="scientific">Azospirillum oleiclasticum</name>
    <dbReference type="NCBI Taxonomy" id="2735135"/>
    <lineage>
        <taxon>Bacteria</taxon>
        <taxon>Pseudomonadati</taxon>
        <taxon>Pseudomonadota</taxon>
        <taxon>Alphaproteobacteria</taxon>
        <taxon>Rhodospirillales</taxon>
        <taxon>Azospirillaceae</taxon>
        <taxon>Azospirillum</taxon>
    </lineage>
</organism>
<dbReference type="SUPFAM" id="SSF53850">
    <property type="entry name" value="Periplasmic binding protein-like II"/>
    <property type="match status" value="1"/>
</dbReference>
<evidence type="ECO:0000313" key="3">
    <source>
        <dbReference type="EMBL" id="NYZ20847.1"/>
    </source>
</evidence>
<protein>
    <submittedName>
        <fullName evidence="3">Tripartite tricarboxylate transporter substrate binding protein</fullName>
    </submittedName>
</protein>
<proteinExistence type="inferred from homology"/>
<feature type="chain" id="PRO_5045579358" evidence="2">
    <location>
        <begin position="29"/>
        <end position="332"/>
    </location>
</feature>
<keyword evidence="2" id="KW-0732">Signal</keyword>